<sequence length="366" mass="39837">MNPLPFRRLTINGKFLTARPTGVHRVADQLIRQIVLNQDLLDGVFSTSPTIVAPRSAPDGTQGVHVERYGRLRGQLWEQIDLPRAARSDLLLNLCNLGPVAIGNAITMIHDAQVFITPQSYSAAFRTWYKTILPLTGRRHRRILTVSHFSAEQLARAGVAEAERISVIHNGVDHVLTYPRAPEIIDRLSLARRRFVVALSSTQAHKNIKVLLDAFSSPELGDIKLVLFGGHDRRDFDRLFPNIPANVAFAGAVTDGELRSLLEAALCVAFPSTTEGFGLPPLEGMALGCPAIVAPCGALPEVAGKGALYAAAGNPREWIEAIRSLAGSAPFWLERSAEGVAQASNFTWRKAGADLCNVIRHVAEDK</sequence>
<evidence type="ECO:0000313" key="4">
    <source>
        <dbReference type="EMBL" id="UYO38356.1"/>
    </source>
</evidence>
<feature type="domain" description="Glycosyl transferase family 1" evidence="2">
    <location>
        <begin position="192"/>
        <end position="325"/>
    </location>
</feature>
<dbReference type="CDD" id="cd03809">
    <property type="entry name" value="GT4_MtfB-like"/>
    <property type="match status" value="1"/>
</dbReference>
<reference evidence="4" key="1">
    <citation type="journal article" date="2022" name="Biol. Control">
        <title>In silico genomic analysis of Rhodopseudomonas palustris strains revealed potential biocontrol agents and crop yield enhancers.</title>
        <authorList>
            <person name="Surachat K."/>
            <person name="Kantachote D."/>
            <person name="Deachamag P."/>
            <person name="Wonglapsuwan M."/>
        </authorList>
    </citation>
    <scope>NUCLEOTIDE SEQUENCE</scope>
    <source>
        <strain evidence="4">TLS06</strain>
    </source>
</reference>
<evidence type="ECO:0000313" key="5">
    <source>
        <dbReference type="Proteomes" id="UP001163166"/>
    </source>
</evidence>
<evidence type="ECO:0000256" key="1">
    <source>
        <dbReference type="ARBA" id="ARBA00022679"/>
    </source>
</evidence>
<evidence type="ECO:0000259" key="3">
    <source>
        <dbReference type="Pfam" id="PF13439"/>
    </source>
</evidence>
<dbReference type="GO" id="GO:0009103">
    <property type="term" value="P:lipopolysaccharide biosynthetic process"/>
    <property type="evidence" value="ECO:0007669"/>
    <property type="project" value="TreeGrafter"/>
</dbReference>
<dbReference type="SUPFAM" id="SSF53756">
    <property type="entry name" value="UDP-Glycosyltransferase/glycogen phosphorylase"/>
    <property type="match status" value="1"/>
</dbReference>
<dbReference type="Proteomes" id="UP001163166">
    <property type="component" value="Chromosome"/>
</dbReference>
<dbReference type="RefSeq" id="WP_264073903.1">
    <property type="nucleotide sequence ID" value="NZ_CP076676.1"/>
</dbReference>
<gene>
    <name evidence="4" type="ORF">KQX62_16665</name>
</gene>
<dbReference type="GO" id="GO:0016757">
    <property type="term" value="F:glycosyltransferase activity"/>
    <property type="evidence" value="ECO:0007669"/>
    <property type="project" value="InterPro"/>
</dbReference>
<feature type="domain" description="Glycosyltransferase subfamily 4-like N-terminal" evidence="3">
    <location>
        <begin position="106"/>
        <end position="174"/>
    </location>
</feature>
<protein>
    <submittedName>
        <fullName evidence="4">Glycosyltransferase family 4 protein</fullName>
    </submittedName>
</protein>
<organism evidence="4 5">
    <name type="scientific">Rhodopseudomonas palustris</name>
    <dbReference type="NCBI Taxonomy" id="1076"/>
    <lineage>
        <taxon>Bacteria</taxon>
        <taxon>Pseudomonadati</taxon>
        <taxon>Pseudomonadota</taxon>
        <taxon>Alphaproteobacteria</taxon>
        <taxon>Hyphomicrobiales</taxon>
        <taxon>Nitrobacteraceae</taxon>
        <taxon>Rhodopseudomonas</taxon>
    </lineage>
</organism>
<dbReference type="InterPro" id="IPR001296">
    <property type="entry name" value="Glyco_trans_1"/>
</dbReference>
<dbReference type="Pfam" id="PF13439">
    <property type="entry name" value="Glyco_transf_4"/>
    <property type="match status" value="1"/>
</dbReference>
<dbReference type="AlphaFoldDB" id="A0AAX3DUR9"/>
<name>A0AAX3DUR9_RHOPL</name>
<evidence type="ECO:0000259" key="2">
    <source>
        <dbReference type="Pfam" id="PF00534"/>
    </source>
</evidence>
<dbReference type="InterPro" id="IPR028098">
    <property type="entry name" value="Glyco_trans_4-like_N"/>
</dbReference>
<proteinExistence type="predicted"/>
<keyword evidence="1" id="KW-0808">Transferase</keyword>
<dbReference type="EMBL" id="CP076676">
    <property type="protein sequence ID" value="UYO38356.1"/>
    <property type="molecule type" value="Genomic_DNA"/>
</dbReference>
<dbReference type="Gene3D" id="3.40.50.2000">
    <property type="entry name" value="Glycogen Phosphorylase B"/>
    <property type="match status" value="2"/>
</dbReference>
<accession>A0AAX3DUR9</accession>
<dbReference type="PANTHER" id="PTHR46401:SF2">
    <property type="entry name" value="GLYCOSYLTRANSFERASE WBBK-RELATED"/>
    <property type="match status" value="1"/>
</dbReference>
<dbReference type="PANTHER" id="PTHR46401">
    <property type="entry name" value="GLYCOSYLTRANSFERASE WBBK-RELATED"/>
    <property type="match status" value="1"/>
</dbReference>
<dbReference type="Pfam" id="PF00534">
    <property type="entry name" value="Glycos_transf_1"/>
    <property type="match status" value="1"/>
</dbReference>